<organism evidence="5 6">
    <name type="scientific">Halorubrum salipaludis</name>
    <dbReference type="NCBI Taxonomy" id="2032630"/>
    <lineage>
        <taxon>Archaea</taxon>
        <taxon>Methanobacteriati</taxon>
        <taxon>Methanobacteriota</taxon>
        <taxon>Stenosarchaea group</taxon>
        <taxon>Halobacteria</taxon>
        <taxon>Halobacteriales</taxon>
        <taxon>Haloferacaceae</taxon>
        <taxon>Halorubrum</taxon>
    </lineage>
</organism>
<evidence type="ECO:0000313" key="5">
    <source>
        <dbReference type="EMBL" id="PAU83302.1"/>
    </source>
</evidence>
<dbReference type="InterPro" id="IPR036390">
    <property type="entry name" value="WH_DNA-bd_sf"/>
</dbReference>
<comment type="caution">
    <text evidence="5">The sequence shown here is derived from an EMBL/GenBank/DDBJ whole genome shotgun (WGS) entry which is preliminary data.</text>
</comment>
<dbReference type="PANTHER" id="PTHR30432:SF1">
    <property type="entry name" value="DNA-BINDING TRANSCRIPTIONAL DUAL REGULATOR MODE"/>
    <property type="match status" value="1"/>
</dbReference>
<dbReference type="GO" id="GO:0005886">
    <property type="term" value="C:plasma membrane"/>
    <property type="evidence" value="ECO:0007669"/>
    <property type="project" value="UniProtKB-SubCell"/>
</dbReference>
<proteinExistence type="predicted"/>
<evidence type="ECO:0000256" key="1">
    <source>
        <dbReference type="ARBA" id="ARBA00004202"/>
    </source>
</evidence>
<evidence type="ECO:0000313" key="6">
    <source>
        <dbReference type="Proteomes" id="UP000218083"/>
    </source>
</evidence>
<reference evidence="5 6" key="1">
    <citation type="submission" date="2017-08" db="EMBL/GenBank/DDBJ databases">
        <title>The strain WRN001 was isolated from Binhai saline alkaline soil, Tianjin, China.</title>
        <authorList>
            <person name="Liu D."/>
            <person name="Zhang G."/>
        </authorList>
    </citation>
    <scope>NUCLEOTIDE SEQUENCE [LARGE SCALE GENOMIC DNA]</scope>
    <source>
        <strain evidence="5 6">WN019</strain>
    </source>
</reference>
<sequence length="262" mass="26469">MDESADGDGRATGRTETDGGAGRGRAALIGDGVEFDGRDAALLRAVHEAGSVAGAAADLGRSRARALSRIEALEDAFGTLVERRRGGSGGGGSRLSAGGRDLLDRYDRLQAVLAATASVPETVLDGTVASVDGELADVDTAVGRVRGLHGDGDGAGDARDGAAVGDAVQVRIGADAVTIYKGDVGVDPDATSARNRLRGAVVGVEAGETVSTVRVAVGEVEFRVLITAESAARLDLVDGEEVAIRWKATATRIVAHAAASRS</sequence>
<feature type="domain" description="Mop" evidence="4">
    <location>
        <begin position="190"/>
        <end position="255"/>
    </location>
</feature>
<dbReference type="Gene3D" id="2.40.50.100">
    <property type="match status" value="1"/>
</dbReference>
<dbReference type="GO" id="GO:0003700">
    <property type="term" value="F:DNA-binding transcription factor activity"/>
    <property type="evidence" value="ECO:0007669"/>
    <property type="project" value="InterPro"/>
</dbReference>
<dbReference type="InterPro" id="IPR051815">
    <property type="entry name" value="Molybdate_resp_trans_reg"/>
</dbReference>
<dbReference type="InterPro" id="IPR036388">
    <property type="entry name" value="WH-like_DNA-bd_sf"/>
</dbReference>
<dbReference type="InterPro" id="IPR000847">
    <property type="entry name" value="LysR_HTH_N"/>
</dbReference>
<feature type="region of interest" description="Disordered" evidence="3">
    <location>
        <begin position="1"/>
        <end position="25"/>
    </location>
</feature>
<dbReference type="InterPro" id="IPR008995">
    <property type="entry name" value="Mo/tungstate-bd_C_term_dom"/>
</dbReference>
<gene>
    <name evidence="5" type="ORF">CK500_10955</name>
</gene>
<evidence type="ECO:0000259" key="4">
    <source>
        <dbReference type="PROSITE" id="PS51866"/>
    </source>
</evidence>
<comment type="subcellular location">
    <subcellularLocation>
        <location evidence="1">Cell membrane</location>
        <topology evidence="1">Peripheral membrane protein</topology>
    </subcellularLocation>
</comment>
<dbReference type="RefSeq" id="WP_095637262.1">
    <property type="nucleotide sequence ID" value="NZ_NSKC01000005.1"/>
</dbReference>
<dbReference type="Pfam" id="PF00126">
    <property type="entry name" value="HTH_1"/>
    <property type="match status" value="1"/>
</dbReference>
<protein>
    <submittedName>
        <fullName evidence="5">ABC transporter</fullName>
    </submittedName>
</protein>
<evidence type="ECO:0000256" key="3">
    <source>
        <dbReference type="SAM" id="MobiDB-lite"/>
    </source>
</evidence>
<keyword evidence="2" id="KW-0500">Molybdenum</keyword>
<dbReference type="Pfam" id="PF03459">
    <property type="entry name" value="TOBE"/>
    <property type="match status" value="1"/>
</dbReference>
<accession>A0A2A2FF79</accession>
<dbReference type="InterPro" id="IPR005116">
    <property type="entry name" value="Transp-assoc_OB_typ1"/>
</dbReference>
<dbReference type="InterPro" id="IPR004606">
    <property type="entry name" value="Mop_domain"/>
</dbReference>
<dbReference type="PANTHER" id="PTHR30432">
    <property type="entry name" value="TRANSCRIPTIONAL REGULATOR MODE"/>
    <property type="match status" value="1"/>
</dbReference>
<dbReference type="PROSITE" id="PS51866">
    <property type="entry name" value="MOP"/>
    <property type="match status" value="1"/>
</dbReference>
<dbReference type="EMBL" id="NSKC01000005">
    <property type="protein sequence ID" value="PAU83302.1"/>
    <property type="molecule type" value="Genomic_DNA"/>
</dbReference>
<dbReference type="GO" id="GO:0015689">
    <property type="term" value="P:molybdate ion transport"/>
    <property type="evidence" value="ECO:0007669"/>
    <property type="project" value="InterPro"/>
</dbReference>
<dbReference type="AlphaFoldDB" id="A0A2A2FF79"/>
<dbReference type="SUPFAM" id="SSF46785">
    <property type="entry name" value="Winged helix' DNA-binding domain"/>
    <property type="match status" value="1"/>
</dbReference>
<name>A0A2A2FF79_9EURY</name>
<evidence type="ECO:0000256" key="2">
    <source>
        <dbReference type="ARBA" id="ARBA00022505"/>
    </source>
</evidence>
<feature type="compositionally biased region" description="Basic and acidic residues" evidence="3">
    <location>
        <begin position="7"/>
        <end position="17"/>
    </location>
</feature>
<dbReference type="SUPFAM" id="SSF50331">
    <property type="entry name" value="MOP-like"/>
    <property type="match status" value="1"/>
</dbReference>
<dbReference type="Gene3D" id="1.10.10.10">
    <property type="entry name" value="Winged helix-like DNA-binding domain superfamily/Winged helix DNA-binding domain"/>
    <property type="match status" value="1"/>
</dbReference>
<keyword evidence="6" id="KW-1185">Reference proteome</keyword>
<dbReference type="Proteomes" id="UP000218083">
    <property type="component" value="Unassembled WGS sequence"/>
</dbReference>
<dbReference type="OrthoDB" id="70912at2157"/>